<evidence type="ECO:0000256" key="5">
    <source>
        <dbReference type="ARBA" id="ARBA00023133"/>
    </source>
</evidence>
<dbReference type="PANTHER" id="PTHR43448:SF2">
    <property type="entry name" value="PROTOHEME IX FARNESYLTRANSFERASE, MITOCHONDRIAL"/>
    <property type="match status" value="1"/>
</dbReference>
<sequence length="436" mass="46652">MGCLLPLSSSYSSSKAVALVAGHQGRGPVVPRIAKVSSIRQIAGLCAELGKARLSALVVLTTSSGFLAAGGPVAWLPFTAVSVGTMLAACSANTFNQLLETDNDKRMKRTHLRPLPSGRASRPFALAWAVGSAGASAAVLTAGTNPLTTALGMGNLALYALPYTLSKTRSEANTWIGALVGAVPPLMGWAAATDCASLTSLLSSPDAVLLASILFLWQFPHFFALSWVHRKDYARGGFQMVPCADSGGRRTADLIWRYSLCLAPLPVLATGLGVTGSMFALEGSALNLYLMYLARRFKSERTDERARAVFRCSLWYLPVLLGGFVFHSRQWDSERVTETVGNSGERNNLSVERWVSGARKQLAKVCVHEMMLQEGKVEQGGGRERREGGLLCPPVVAGHVVEETKEVVEKVKGEAEASAMRMPLSLRMGDGGVRRE</sequence>
<evidence type="ECO:0000256" key="4">
    <source>
        <dbReference type="ARBA" id="ARBA00022989"/>
    </source>
</evidence>
<feature type="transmembrane region" description="Helical" evidence="8">
    <location>
        <begin position="81"/>
        <end position="99"/>
    </location>
</feature>
<dbReference type="PANTHER" id="PTHR43448">
    <property type="entry name" value="PROTOHEME IX FARNESYLTRANSFERASE, MITOCHONDRIAL"/>
    <property type="match status" value="1"/>
</dbReference>
<dbReference type="GO" id="GO:0005739">
    <property type="term" value="C:mitochondrion"/>
    <property type="evidence" value="ECO:0007669"/>
    <property type="project" value="TreeGrafter"/>
</dbReference>
<evidence type="ECO:0000313" key="10">
    <source>
        <dbReference type="Proteomes" id="UP000019335"/>
    </source>
</evidence>
<dbReference type="Gene3D" id="1.10.357.140">
    <property type="entry name" value="UbiA prenyltransferase"/>
    <property type="match status" value="1"/>
</dbReference>
<feature type="transmembrane region" description="Helical" evidence="8">
    <location>
        <begin position="207"/>
        <end position="228"/>
    </location>
</feature>
<feature type="transmembrane region" description="Helical" evidence="8">
    <location>
        <begin position="172"/>
        <end position="192"/>
    </location>
</feature>
<dbReference type="NCBIfam" id="TIGR01473">
    <property type="entry name" value="cyoE_ctaB"/>
    <property type="match status" value="1"/>
</dbReference>
<dbReference type="GO" id="GO:0016020">
    <property type="term" value="C:membrane"/>
    <property type="evidence" value="ECO:0007669"/>
    <property type="project" value="UniProtKB-SubCell"/>
</dbReference>
<name>W7U0I5_9STRA</name>
<gene>
    <name evidence="9" type="primary">COX10</name>
    <name evidence="9" type="ORF">Naga_100014g71</name>
</gene>
<evidence type="ECO:0000256" key="8">
    <source>
        <dbReference type="SAM" id="Phobius"/>
    </source>
</evidence>
<keyword evidence="6 8" id="KW-0472">Membrane</keyword>
<keyword evidence="5" id="KW-0350">Heme biosynthesis</keyword>
<evidence type="ECO:0000256" key="2">
    <source>
        <dbReference type="ARBA" id="ARBA00022679"/>
    </source>
</evidence>
<keyword evidence="3 8" id="KW-0812">Transmembrane</keyword>
<feature type="transmembrane region" description="Helical" evidence="8">
    <location>
        <begin position="54"/>
        <end position="75"/>
    </location>
</feature>
<evidence type="ECO:0000256" key="3">
    <source>
        <dbReference type="ARBA" id="ARBA00022692"/>
    </source>
</evidence>
<accession>W7U0I5</accession>
<dbReference type="EMBL" id="AZIL01000703">
    <property type="protein sequence ID" value="EWM26139.1"/>
    <property type="molecule type" value="Genomic_DNA"/>
</dbReference>
<organism evidence="9 10">
    <name type="scientific">Nannochloropsis gaditana</name>
    <dbReference type="NCBI Taxonomy" id="72520"/>
    <lineage>
        <taxon>Eukaryota</taxon>
        <taxon>Sar</taxon>
        <taxon>Stramenopiles</taxon>
        <taxon>Ochrophyta</taxon>
        <taxon>Eustigmatophyceae</taxon>
        <taxon>Eustigmatales</taxon>
        <taxon>Monodopsidaceae</taxon>
        <taxon>Nannochloropsis</taxon>
    </lineage>
</organism>
<comment type="caution">
    <text evidence="9">The sequence shown here is derived from an EMBL/GenBank/DDBJ whole genome shotgun (WGS) entry which is preliminary data.</text>
</comment>
<keyword evidence="2 9" id="KW-0808">Transferase</keyword>
<evidence type="ECO:0000313" key="9">
    <source>
        <dbReference type="EMBL" id="EWM26139.1"/>
    </source>
</evidence>
<dbReference type="GO" id="GO:0008495">
    <property type="term" value="F:protoheme IX farnesyltransferase activity"/>
    <property type="evidence" value="ECO:0007669"/>
    <property type="project" value="InterPro"/>
</dbReference>
<evidence type="ECO:0000256" key="1">
    <source>
        <dbReference type="ARBA" id="ARBA00004141"/>
    </source>
</evidence>
<dbReference type="AlphaFoldDB" id="W7U0I5"/>
<dbReference type="CDD" id="cd13957">
    <property type="entry name" value="PT_UbiA_Cox10"/>
    <property type="match status" value="1"/>
</dbReference>
<dbReference type="OrthoDB" id="5211at2759"/>
<dbReference type="GO" id="GO:0006784">
    <property type="term" value="P:heme A biosynthetic process"/>
    <property type="evidence" value="ECO:0007669"/>
    <property type="project" value="TreeGrafter"/>
</dbReference>
<feature type="transmembrane region" description="Helical" evidence="8">
    <location>
        <begin position="147"/>
        <end position="165"/>
    </location>
</feature>
<feature type="transmembrane region" description="Helical" evidence="8">
    <location>
        <begin position="120"/>
        <end position="141"/>
    </location>
</feature>
<proteinExistence type="inferred from homology"/>
<keyword evidence="4 8" id="KW-1133">Transmembrane helix</keyword>
<dbReference type="InterPro" id="IPR000537">
    <property type="entry name" value="UbiA_prenyltransferase"/>
</dbReference>
<reference evidence="9 10" key="1">
    <citation type="journal article" date="2014" name="Mol. Plant">
        <title>Chromosome Scale Genome Assembly and Transcriptome Profiling of Nannochloropsis gaditana in Nitrogen Depletion.</title>
        <authorList>
            <person name="Corteggiani Carpinelli E."/>
            <person name="Telatin A."/>
            <person name="Vitulo N."/>
            <person name="Forcato C."/>
            <person name="D'Angelo M."/>
            <person name="Schiavon R."/>
            <person name="Vezzi A."/>
            <person name="Giacometti G.M."/>
            <person name="Morosinotto T."/>
            <person name="Valle G."/>
        </authorList>
    </citation>
    <scope>NUCLEOTIDE SEQUENCE [LARGE SCALE GENOMIC DNA]</scope>
    <source>
        <strain evidence="9 10">B-31</strain>
    </source>
</reference>
<dbReference type="HAMAP" id="MF_00154">
    <property type="entry name" value="CyoE_CtaB"/>
    <property type="match status" value="1"/>
</dbReference>
<keyword evidence="10" id="KW-1185">Reference proteome</keyword>
<dbReference type="Pfam" id="PF01040">
    <property type="entry name" value="UbiA"/>
    <property type="match status" value="1"/>
</dbReference>
<feature type="transmembrane region" description="Helical" evidence="8">
    <location>
        <begin position="258"/>
        <end position="281"/>
    </location>
</feature>
<dbReference type="Proteomes" id="UP000019335">
    <property type="component" value="Chromosome 9"/>
</dbReference>
<evidence type="ECO:0000256" key="7">
    <source>
        <dbReference type="ARBA" id="ARBA00030253"/>
    </source>
</evidence>
<protein>
    <recommendedName>
        <fullName evidence="7">Heme O synthase</fullName>
    </recommendedName>
</protein>
<evidence type="ECO:0000256" key="6">
    <source>
        <dbReference type="ARBA" id="ARBA00023136"/>
    </source>
</evidence>
<dbReference type="InterPro" id="IPR006369">
    <property type="entry name" value="Protohaem_IX_farnesylTrfase"/>
</dbReference>
<dbReference type="InterPro" id="IPR044878">
    <property type="entry name" value="UbiA_sf"/>
</dbReference>
<dbReference type="FunFam" id="1.10.357.140:FF:000006">
    <property type="entry name" value="Protoheme IX farnesyltransferase, mitochondrial"/>
    <property type="match status" value="1"/>
</dbReference>
<comment type="subcellular location">
    <subcellularLocation>
        <location evidence="1">Membrane</location>
        <topology evidence="1">Multi-pass membrane protein</topology>
    </subcellularLocation>
</comment>